<dbReference type="SUPFAM" id="SSF52402">
    <property type="entry name" value="Adenine nucleotide alpha hydrolases-like"/>
    <property type="match status" value="1"/>
</dbReference>
<feature type="binding site" evidence="7">
    <location>
        <position position="607"/>
    </location>
    <ligand>
        <name>deamido-NAD(+)</name>
        <dbReference type="ChEBI" id="CHEBI:58437"/>
        <note>ligand shared between two neighboring subunits</note>
    </ligand>
</feature>
<keyword evidence="5 7" id="KW-0067">ATP-binding</keyword>
<dbReference type="UniPathway" id="UPA00253">
    <property type="reaction ID" value="UER00334"/>
</dbReference>
<evidence type="ECO:0000259" key="10">
    <source>
        <dbReference type="PROSITE" id="PS50263"/>
    </source>
</evidence>
<proteinExistence type="inferred from homology"/>
<organism evidence="11 12">
    <name type="scientific">Natronincola peptidivorans</name>
    <dbReference type="NCBI Taxonomy" id="426128"/>
    <lineage>
        <taxon>Bacteria</taxon>
        <taxon>Bacillati</taxon>
        <taxon>Bacillota</taxon>
        <taxon>Clostridia</taxon>
        <taxon>Peptostreptococcales</taxon>
        <taxon>Natronincolaceae</taxon>
        <taxon>Natronincola</taxon>
    </lineage>
</organism>
<evidence type="ECO:0000313" key="11">
    <source>
        <dbReference type="EMBL" id="SES98919.1"/>
    </source>
</evidence>
<feature type="binding site" evidence="7">
    <location>
        <position position="469"/>
    </location>
    <ligand>
        <name>ATP</name>
        <dbReference type="ChEBI" id="CHEBI:30616"/>
    </ligand>
</feature>
<evidence type="ECO:0000256" key="7">
    <source>
        <dbReference type="HAMAP-Rule" id="MF_02090"/>
    </source>
</evidence>
<dbReference type="InterPro" id="IPR041856">
    <property type="entry name" value="NAD+_synth_C"/>
</dbReference>
<comment type="function">
    <text evidence="7">Catalyzes the ATP-dependent amidation of deamido-NAD to form NAD. Uses L-glutamine as a nitrogen source.</text>
</comment>
<dbReference type="Proteomes" id="UP000199568">
    <property type="component" value="Unassembled WGS sequence"/>
</dbReference>
<evidence type="ECO:0000256" key="3">
    <source>
        <dbReference type="ARBA" id="ARBA00022598"/>
    </source>
</evidence>
<dbReference type="RefSeq" id="WP_090440521.1">
    <property type="nucleotide sequence ID" value="NZ_FOHU01000003.1"/>
</dbReference>
<name>A0A1I0AX01_9FIRM</name>
<dbReference type="EC" id="6.3.5.1" evidence="7 8"/>
<feature type="domain" description="CN hydrolase" evidence="10">
    <location>
        <begin position="10"/>
        <end position="274"/>
    </location>
</feature>
<comment type="catalytic activity">
    <reaction evidence="7 8">
        <text>deamido-NAD(+) + L-glutamine + ATP + H2O = L-glutamate + AMP + diphosphate + NAD(+) + H(+)</text>
        <dbReference type="Rhea" id="RHEA:24384"/>
        <dbReference type="ChEBI" id="CHEBI:15377"/>
        <dbReference type="ChEBI" id="CHEBI:15378"/>
        <dbReference type="ChEBI" id="CHEBI:29985"/>
        <dbReference type="ChEBI" id="CHEBI:30616"/>
        <dbReference type="ChEBI" id="CHEBI:33019"/>
        <dbReference type="ChEBI" id="CHEBI:57540"/>
        <dbReference type="ChEBI" id="CHEBI:58359"/>
        <dbReference type="ChEBI" id="CHEBI:58437"/>
        <dbReference type="ChEBI" id="CHEBI:456215"/>
        <dbReference type="EC" id="6.3.5.1"/>
    </reaction>
</comment>
<dbReference type="GO" id="GO:0005524">
    <property type="term" value="F:ATP binding"/>
    <property type="evidence" value="ECO:0007669"/>
    <property type="project" value="UniProtKB-UniRule"/>
</dbReference>
<reference evidence="11 12" key="1">
    <citation type="submission" date="2016-10" db="EMBL/GenBank/DDBJ databases">
        <authorList>
            <person name="de Groot N.N."/>
        </authorList>
    </citation>
    <scope>NUCLEOTIDE SEQUENCE [LARGE SCALE GENOMIC DNA]</scope>
    <source>
        <strain evidence="11 12">DSM 18979</strain>
    </source>
</reference>
<dbReference type="GO" id="GO:0008795">
    <property type="term" value="F:NAD+ synthase activity"/>
    <property type="evidence" value="ECO:0007669"/>
    <property type="project" value="UniProtKB-UniRule"/>
</dbReference>
<feature type="active site" description="Proton acceptor; for glutaminase activity" evidence="7">
    <location>
        <position position="51"/>
    </location>
</feature>
<keyword evidence="12" id="KW-1185">Reference proteome</keyword>
<feature type="binding site" evidence="7">
    <location>
        <position position="126"/>
    </location>
    <ligand>
        <name>L-glutamine</name>
        <dbReference type="ChEBI" id="CHEBI:58359"/>
    </ligand>
</feature>
<evidence type="ECO:0000256" key="1">
    <source>
        <dbReference type="ARBA" id="ARBA00005188"/>
    </source>
</evidence>
<feature type="binding site" evidence="7">
    <location>
        <begin position="359"/>
        <end position="366"/>
    </location>
    <ligand>
        <name>ATP</name>
        <dbReference type="ChEBI" id="CHEBI:30616"/>
    </ligand>
</feature>
<feature type="binding site" evidence="7">
    <location>
        <position position="445"/>
    </location>
    <ligand>
        <name>deamido-NAD(+)</name>
        <dbReference type="ChEBI" id="CHEBI:58437"/>
        <note>ligand shared between two neighboring subunits</note>
    </ligand>
</feature>
<feature type="binding site" evidence="7">
    <location>
        <begin position="479"/>
        <end position="482"/>
    </location>
    <ligand>
        <name>deamido-NAD(+)</name>
        <dbReference type="ChEBI" id="CHEBI:58437"/>
        <note>ligand shared between two neighboring subunits</note>
    </ligand>
</feature>
<dbReference type="PANTHER" id="PTHR23090">
    <property type="entry name" value="NH 3 /GLUTAMINE-DEPENDENT NAD + SYNTHETASE"/>
    <property type="match status" value="1"/>
</dbReference>
<dbReference type="InterPro" id="IPR014729">
    <property type="entry name" value="Rossmann-like_a/b/a_fold"/>
</dbReference>
<dbReference type="GO" id="GO:0009435">
    <property type="term" value="P:NAD+ biosynthetic process"/>
    <property type="evidence" value="ECO:0007669"/>
    <property type="project" value="UniProtKB-UniRule"/>
</dbReference>
<dbReference type="PROSITE" id="PS50263">
    <property type="entry name" value="CN_HYDROLASE"/>
    <property type="match status" value="1"/>
</dbReference>
<dbReference type="NCBIfam" id="TIGR00552">
    <property type="entry name" value="nadE"/>
    <property type="match status" value="1"/>
</dbReference>
<dbReference type="InterPro" id="IPR036526">
    <property type="entry name" value="C-N_Hydrolase_sf"/>
</dbReference>
<dbReference type="HAMAP" id="MF_02090">
    <property type="entry name" value="NadE_glutamine_dep"/>
    <property type="match status" value="1"/>
</dbReference>
<dbReference type="Pfam" id="PF00795">
    <property type="entry name" value="CN_hydrolase"/>
    <property type="match status" value="1"/>
</dbReference>
<comment type="similarity">
    <text evidence="9">Belongs to the NAD synthetase family.</text>
</comment>
<keyword evidence="6 7" id="KW-0520">NAD</keyword>
<dbReference type="GO" id="GO:0004359">
    <property type="term" value="F:glutaminase activity"/>
    <property type="evidence" value="ECO:0007669"/>
    <property type="project" value="InterPro"/>
</dbReference>
<dbReference type="STRING" id="426128.SAMN05660297_01112"/>
<feature type="binding site" evidence="7">
    <location>
        <position position="202"/>
    </location>
    <ligand>
        <name>L-glutamine</name>
        <dbReference type="ChEBI" id="CHEBI:58359"/>
    </ligand>
</feature>
<dbReference type="InterPro" id="IPR022310">
    <property type="entry name" value="NAD/GMP_synthase"/>
</dbReference>
<feature type="active site" description="Nucleophile; for glutaminase activity" evidence="7">
    <location>
        <position position="175"/>
    </location>
</feature>
<evidence type="ECO:0000313" key="12">
    <source>
        <dbReference type="Proteomes" id="UP000199568"/>
    </source>
</evidence>
<sequence>MSHKKVYGLIRVGIAVPKLKVGNPIFNGKEIERIAKTAATKHNIKVLVFPELSISAYTCGDLFQQTTLLKACEDTLKRLMNNTKTLDMIIAVGMPIKADNQLFNCAVLFHKGRILGVVPKTFVPNYNEFYEKRWFASGKERISNRIDLCGETVVFSDNLLLKDTDSELCIAAEICEDLWNPIPPSSRHAMYGANLILNLSASNEVVGKYEYRKELVKQQSARCIASYLYVSAGQNESTTDVVFSGHGMIAENGAIMEETRFADEGIFLFHDIDIEKLMNDRRKNNSFMGKNTEAAAYEKISFSFTDVEIEEIKRKIDPYPFVPASKEKRTERCKEIFTIQSIGLAERLSKTGIQKVVIGISGGLDSTLALLVSIEAFDHLKISRENIIGITMPGFGTTGRTYNNALLLMKELGITVKEISIKEACIQHFKDIGHDMLVHDVTYENVQARERTQILMDIANKEGGLVVGTGDLSELALGWCTYNGDHMSMYGINASIPKTLVRFLVEWYADKEGDTLIAKTLKDITNTPVSPELLPPDKEGKIEQKTEEIIGCYDLHDFFLFNMLRHGFSPSKIFSLATIAFQGKWKEEEILQWLKVFYKRFFTQQFKRSCLPDGPKVGSICLSPRGDWRMPSDASYEIWLDELNNIVC</sequence>
<evidence type="ECO:0000256" key="5">
    <source>
        <dbReference type="ARBA" id="ARBA00022840"/>
    </source>
</evidence>
<dbReference type="Gene3D" id="1.10.10.1140">
    <property type="entry name" value="Glutamine-dependent NAD+ synthetase, C-terminal domain"/>
    <property type="match status" value="1"/>
</dbReference>
<dbReference type="CDD" id="cd07570">
    <property type="entry name" value="GAT_Gln-NAD-synth"/>
    <property type="match status" value="1"/>
</dbReference>
<feature type="active site" description="For glutaminase activity" evidence="7">
    <location>
        <position position="120"/>
    </location>
</feature>
<feature type="binding site" evidence="7">
    <location>
        <position position="208"/>
    </location>
    <ligand>
        <name>L-glutamine</name>
        <dbReference type="ChEBI" id="CHEBI:58359"/>
    </ligand>
</feature>
<evidence type="ECO:0000256" key="4">
    <source>
        <dbReference type="ARBA" id="ARBA00022741"/>
    </source>
</evidence>
<dbReference type="Pfam" id="PF02540">
    <property type="entry name" value="NAD_synthase"/>
    <property type="match status" value="1"/>
</dbReference>
<dbReference type="PIRSF" id="PIRSF006630">
    <property type="entry name" value="NADS_GAT"/>
    <property type="match status" value="1"/>
</dbReference>
<dbReference type="Gene3D" id="3.60.110.10">
    <property type="entry name" value="Carbon-nitrogen hydrolase"/>
    <property type="match status" value="1"/>
</dbReference>
<dbReference type="AlphaFoldDB" id="A0A1I0AX01"/>
<dbReference type="EMBL" id="FOHU01000003">
    <property type="protein sequence ID" value="SES98919.1"/>
    <property type="molecule type" value="Genomic_DNA"/>
</dbReference>
<evidence type="ECO:0000256" key="8">
    <source>
        <dbReference type="PIRNR" id="PIRNR006630"/>
    </source>
</evidence>
<dbReference type="CDD" id="cd00553">
    <property type="entry name" value="NAD_synthase"/>
    <property type="match status" value="1"/>
</dbReference>
<dbReference type="GO" id="GO:0005737">
    <property type="term" value="C:cytoplasm"/>
    <property type="evidence" value="ECO:0007669"/>
    <property type="project" value="InterPro"/>
</dbReference>
<keyword evidence="4 7" id="KW-0547">Nucleotide-binding</keyword>
<dbReference type="InterPro" id="IPR003010">
    <property type="entry name" value="C-N_Hydrolase"/>
</dbReference>
<dbReference type="SUPFAM" id="SSF56317">
    <property type="entry name" value="Carbon-nitrogen hydrolase"/>
    <property type="match status" value="1"/>
</dbReference>
<dbReference type="GO" id="GO:0003952">
    <property type="term" value="F:NAD+ synthase (glutamine-hydrolyzing) activity"/>
    <property type="evidence" value="ECO:0007669"/>
    <property type="project" value="UniProtKB-UniRule"/>
</dbReference>
<keyword evidence="3 7" id="KW-0436">Ligase</keyword>
<protein>
    <recommendedName>
        <fullName evidence="7 8">Glutamine-dependent NAD(+) synthetase</fullName>
        <ecNumber evidence="7 8">6.3.5.1</ecNumber>
    </recommendedName>
    <alternativeName>
        <fullName evidence="7 8">NAD(+) synthase [glutamine-hydrolyzing]</fullName>
    </alternativeName>
</protein>
<dbReference type="OrthoDB" id="9803818at2"/>
<gene>
    <name evidence="7" type="primary">nadE</name>
    <name evidence="11" type="ORF">SAMN05660297_01112</name>
</gene>
<accession>A0A1I0AX01</accession>
<evidence type="ECO:0000256" key="2">
    <source>
        <dbReference type="ARBA" id="ARBA00007145"/>
    </source>
</evidence>
<dbReference type="InterPro" id="IPR003694">
    <property type="entry name" value="NAD_synthase"/>
</dbReference>
<dbReference type="Gene3D" id="3.40.50.620">
    <property type="entry name" value="HUPs"/>
    <property type="match status" value="1"/>
</dbReference>
<feature type="binding site" evidence="7">
    <location>
        <position position="474"/>
    </location>
    <ligand>
        <name>deamido-NAD(+)</name>
        <dbReference type="ChEBI" id="CHEBI:58437"/>
        <note>ligand shared between two neighboring subunits</note>
    </ligand>
</feature>
<dbReference type="PANTHER" id="PTHR23090:SF9">
    <property type="entry name" value="GLUTAMINE-DEPENDENT NAD(+) SYNTHETASE"/>
    <property type="match status" value="1"/>
</dbReference>
<comment type="similarity">
    <text evidence="2 7 8">In the C-terminal section; belongs to the NAD synthetase family.</text>
</comment>
<evidence type="ECO:0000256" key="6">
    <source>
        <dbReference type="ARBA" id="ARBA00023027"/>
    </source>
</evidence>
<dbReference type="InterPro" id="IPR014445">
    <property type="entry name" value="Gln-dep_NAD_synthase"/>
</dbReference>
<evidence type="ECO:0000256" key="9">
    <source>
        <dbReference type="RuleBase" id="RU003811"/>
    </source>
</evidence>
<comment type="pathway">
    <text evidence="1 7 8">Cofactor biosynthesis; NAD(+) biosynthesis; NAD(+) from deamido-NAD(+) (L-Gln route): step 1/1.</text>
</comment>
<dbReference type="NCBIfam" id="NF002730">
    <property type="entry name" value="PRK02628.1"/>
    <property type="match status" value="1"/>
</dbReference>